<dbReference type="RefSeq" id="WP_284589033.1">
    <property type="nucleotide sequence ID" value="NZ_JASNUC010000008.1"/>
</dbReference>
<evidence type="ECO:0000313" key="3">
    <source>
        <dbReference type="Proteomes" id="UP001224412"/>
    </source>
</evidence>
<organism evidence="2 3">
    <name type="scientific">Corynebacterium pseudodiphtheriticum</name>
    <dbReference type="NCBI Taxonomy" id="37637"/>
    <lineage>
        <taxon>Bacteria</taxon>
        <taxon>Bacillati</taxon>
        <taxon>Actinomycetota</taxon>
        <taxon>Actinomycetes</taxon>
        <taxon>Mycobacteriales</taxon>
        <taxon>Corynebacteriaceae</taxon>
        <taxon>Corynebacterium</taxon>
    </lineage>
</organism>
<dbReference type="PANTHER" id="PTHR40763:SF5">
    <property type="entry name" value="MEMBRANE PROTEIN"/>
    <property type="match status" value="1"/>
</dbReference>
<gene>
    <name evidence="2" type="ORF">QPX42_03135</name>
</gene>
<accession>A0AAP4BPD2</accession>
<feature type="compositionally biased region" description="Low complexity" evidence="1">
    <location>
        <begin position="1"/>
        <end position="13"/>
    </location>
</feature>
<feature type="region of interest" description="Disordered" evidence="1">
    <location>
        <begin position="52"/>
        <end position="124"/>
    </location>
</feature>
<evidence type="ECO:0000313" key="2">
    <source>
        <dbReference type="EMBL" id="MDK4306547.1"/>
    </source>
</evidence>
<feature type="region of interest" description="Disordered" evidence="1">
    <location>
        <begin position="1"/>
        <end position="22"/>
    </location>
</feature>
<dbReference type="AlphaFoldDB" id="A0AAP4BPD2"/>
<comment type="caution">
    <text evidence="2">The sequence shown here is derived from an EMBL/GenBank/DDBJ whole genome shotgun (WGS) entry which is preliminary data.</text>
</comment>
<sequence>MSSPSPQQRQQLQDELTRAVGTGRINIKQFDYLMGIVWSSESMADLDSIRRDYLGQGLPPRPAHGAYPPGTQREQHGPQDGRQSSAHGTPGMRRPGHSQGVSRPTEPAPYHPAPYRPGQFSAQAPMKTTLGTISLTGRWTVPERQEFIASGGTIHIDLRQARADTPVVEFHINAKMSSVRIIAPPGVAVDNRMRNLASTVEMDNTIPHPNAPRVVLTGAISGCKLSVLRVPLQP</sequence>
<name>A0AAP4BPD2_9CORY</name>
<feature type="compositionally biased region" description="Pro residues" evidence="1">
    <location>
        <begin position="106"/>
        <end position="115"/>
    </location>
</feature>
<evidence type="ECO:0000256" key="1">
    <source>
        <dbReference type="SAM" id="MobiDB-lite"/>
    </source>
</evidence>
<dbReference type="PANTHER" id="PTHR40763">
    <property type="entry name" value="MEMBRANE PROTEIN-RELATED"/>
    <property type="match status" value="1"/>
</dbReference>
<protein>
    <recommendedName>
        <fullName evidence="4">DUF1707 domain-containing protein</fullName>
    </recommendedName>
</protein>
<proteinExistence type="predicted"/>
<dbReference type="Proteomes" id="UP001224412">
    <property type="component" value="Unassembled WGS sequence"/>
</dbReference>
<reference evidence="2" key="1">
    <citation type="submission" date="2023-05" db="EMBL/GenBank/DDBJ databases">
        <title>Metabolic capabilities are highly conserved among human nasal-associated Corynebacterium species in pangenomic analyses.</title>
        <authorList>
            <person name="Tran T.H."/>
            <person name="Roberts A.Q."/>
            <person name="Escapa I.F."/>
            <person name="Gao W."/>
            <person name="Conlan S."/>
            <person name="Kong H."/>
            <person name="Segre J.A."/>
            <person name="Kelly M.S."/>
            <person name="Lemon K.P."/>
        </authorList>
    </citation>
    <scope>NUCLEOTIDE SEQUENCE</scope>
    <source>
        <strain evidence="2">KPL2773</strain>
    </source>
</reference>
<evidence type="ECO:0008006" key="4">
    <source>
        <dbReference type="Google" id="ProtNLM"/>
    </source>
</evidence>
<dbReference type="EMBL" id="JASNVH010000004">
    <property type="protein sequence ID" value="MDK4306547.1"/>
    <property type="molecule type" value="Genomic_DNA"/>
</dbReference>